<evidence type="ECO:0000256" key="1">
    <source>
        <dbReference type="ARBA" id="ARBA00022801"/>
    </source>
</evidence>
<dbReference type="PANTHER" id="PTHR35561">
    <property type="entry name" value="RNA 2',3'-CYCLIC PHOSPHODIESTERASE"/>
    <property type="match status" value="1"/>
</dbReference>
<organism evidence="4 5">
    <name type="scientific">Parachitinimonas caeni</name>
    <dbReference type="NCBI Taxonomy" id="3031301"/>
    <lineage>
        <taxon>Bacteria</taxon>
        <taxon>Pseudomonadati</taxon>
        <taxon>Pseudomonadota</taxon>
        <taxon>Betaproteobacteria</taxon>
        <taxon>Neisseriales</taxon>
        <taxon>Chitinibacteraceae</taxon>
        <taxon>Parachitinimonas</taxon>
    </lineage>
</organism>
<comment type="function">
    <text evidence="2">Hydrolyzes RNA 2',3'-cyclic phosphodiester to an RNA 2'-phosphomonoester.</text>
</comment>
<evidence type="ECO:0000259" key="3">
    <source>
        <dbReference type="Pfam" id="PF02834"/>
    </source>
</evidence>
<dbReference type="InterPro" id="IPR004175">
    <property type="entry name" value="RNA_CPDase"/>
</dbReference>
<keyword evidence="1 2" id="KW-0378">Hydrolase</keyword>
<accession>A0ABT7E0F7</accession>
<feature type="active site" description="Proton acceptor" evidence="2">
    <location>
        <position position="125"/>
    </location>
</feature>
<evidence type="ECO:0000313" key="5">
    <source>
        <dbReference type="Proteomes" id="UP001172778"/>
    </source>
</evidence>
<dbReference type="SUPFAM" id="SSF55144">
    <property type="entry name" value="LigT-like"/>
    <property type="match status" value="1"/>
</dbReference>
<gene>
    <name evidence="4" type="primary">thpR</name>
    <name evidence="4" type="ORF">PZA18_17185</name>
</gene>
<feature type="domain" description="Phosphoesterase HXTX" evidence="3">
    <location>
        <begin position="12"/>
        <end position="83"/>
    </location>
</feature>
<dbReference type="Proteomes" id="UP001172778">
    <property type="component" value="Unassembled WGS sequence"/>
</dbReference>
<protein>
    <recommendedName>
        <fullName evidence="2">RNA 2',3'-cyclic phosphodiesterase</fullName>
        <shortName evidence="2">RNA 2',3'-CPDase</shortName>
        <ecNumber evidence="2">3.1.4.58</ecNumber>
    </recommendedName>
</protein>
<dbReference type="NCBIfam" id="TIGR02258">
    <property type="entry name" value="2_5_ligase"/>
    <property type="match status" value="1"/>
</dbReference>
<feature type="short sequence motif" description="HXTX 1" evidence="2">
    <location>
        <begin position="43"/>
        <end position="46"/>
    </location>
</feature>
<dbReference type="EC" id="3.1.4.58" evidence="2"/>
<feature type="short sequence motif" description="HXTX 2" evidence="2">
    <location>
        <begin position="125"/>
        <end position="128"/>
    </location>
</feature>
<reference evidence="4" key="1">
    <citation type="submission" date="2023-03" db="EMBL/GenBank/DDBJ databases">
        <title>Chitinimonas shenzhenensis gen. nov., sp. nov., a novel member of family Burkholderiaceae isolated from activated sludge collected in Shen Zhen, China.</title>
        <authorList>
            <person name="Wang X."/>
        </authorList>
    </citation>
    <scope>NUCLEOTIDE SEQUENCE</scope>
    <source>
        <strain evidence="4">DQS-5</strain>
    </source>
</reference>
<dbReference type="RefSeq" id="WP_284102103.1">
    <property type="nucleotide sequence ID" value="NZ_JARRAF010000024.1"/>
</dbReference>
<evidence type="ECO:0000256" key="2">
    <source>
        <dbReference type="HAMAP-Rule" id="MF_01940"/>
    </source>
</evidence>
<evidence type="ECO:0000313" key="4">
    <source>
        <dbReference type="EMBL" id="MDK2125790.1"/>
    </source>
</evidence>
<comment type="caution">
    <text evidence="4">The sequence shown here is derived from an EMBL/GenBank/DDBJ whole genome shotgun (WGS) entry which is preliminary data.</text>
</comment>
<comment type="similarity">
    <text evidence="2">Belongs to the 2H phosphoesterase superfamily. ThpR family.</text>
</comment>
<dbReference type="Gene3D" id="3.90.1140.10">
    <property type="entry name" value="Cyclic phosphodiesterase"/>
    <property type="match status" value="1"/>
</dbReference>
<sequence length="172" mass="19385">MSEVARVFVALWPDAAVKQQLEQVSERLHRQCAGRLTPTDNLHLTLAFLGDTPASRIGELQSVLATFQFQPFLLKLDKLGIWAGNGIGWMAPARIPRELNELADAIRLLLEKHQFFFDIKPFKPHVTLLRRARPGRTAPAVNPVNWPVSRIALVESRLANDKAQYVLLGEYP</sequence>
<dbReference type="EMBL" id="JARRAF010000024">
    <property type="protein sequence ID" value="MDK2125790.1"/>
    <property type="molecule type" value="Genomic_DNA"/>
</dbReference>
<dbReference type="InterPro" id="IPR014051">
    <property type="entry name" value="Phosphoesterase_HXTX"/>
</dbReference>
<feature type="active site" description="Proton donor" evidence="2">
    <location>
        <position position="43"/>
    </location>
</feature>
<keyword evidence="5" id="KW-1185">Reference proteome</keyword>
<dbReference type="Pfam" id="PF02834">
    <property type="entry name" value="LigT_PEase"/>
    <property type="match status" value="1"/>
</dbReference>
<name>A0ABT7E0F7_9NEIS</name>
<dbReference type="PANTHER" id="PTHR35561:SF1">
    <property type="entry name" value="RNA 2',3'-CYCLIC PHOSPHODIESTERASE"/>
    <property type="match status" value="1"/>
</dbReference>
<comment type="catalytic activity">
    <reaction evidence="2">
        <text>a 3'-end 2',3'-cyclophospho-ribonucleotide-RNA + H2O = a 3'-end 2'-phospho-ribonucleotide-RNA + H(+)</text>
        <dbReference type="Rhea" id="RHEA:11828"/>
        <dbReference type="Rhea" id="RHEA-COMP:10464"/>
        <dbReference type="Rhea" id="RHEA-COMP:17353"/>
        <dbReference type="ChEBI" id="CHEBI:15377"/>
        <dbReference type="ChEBI" id="CHEBI:15378"/>
        <dbReference type="ChEBI" id="CHEBI:83064"/>
        <dbReference type="ChEBI" id="CHEBI:173113"/>
        <dbReference type="EC" id="3.1.4.58"/>
    </reaction>
</comment>
<dbReference type="InterPro" id="IPR009097">
    <property type="entry name" value="Cyclic_Pdiesterase"/>
</dbReference>
<proteinExistence type="inferred from homology"/>
<dbReference type="HAMAP" id="MF_01940">
    <property type="entry name" value="RNA_CPDase"/>
    <property type="match status" value="1"/>
</dbReference>